<dbReference type="EMBL" id="ACFU01000024">
    <property type="protein sequence ID" value="EEF13253.1"/>
    <property type="molecule type" value="Genomic_DNA"/>
</dbReference>
<evidence type="ECO:0000313" key="1">
    <source>
        <dbReference type="EMBL" id="EEF13253.1"/>
    </source>
</evidence>
<dbReference type="STRING" id="553218.CAMRE0001_2617"/>
<dbReference type="Proteomes" id="UP000003082">
    <property type="component" value="Unassembled WGS sequence"/>
</dbReference>
<protein>
    <submittedName>
        <fullName evidence="1">Uncharacterized protein</fullName>
    </submittedName>
</protein>
<name>B9D445_CAMRE</name>
<reference evidence="1 2" key="1">
    <citation type="submission" date="2008-08" db="EMBL/GenBank/DDBJ databases">
        <authorList>
            <person name="Madupu R."/>
            <person name="Durkin A.S."/>
            <person name="Torralba M."/>
            <person name="Methe B."/>
            <person name="Sutton G.G."/>
            <person name="Strausberg R.L."/>
            <person name="Nelson K.E."/>
        </authorList>
    </citation>
    <scope>NUCLEOTIDE SEQUENCE [LARGE SCALE GENOMIC DNA]</scope>
    <source>
        <strain evidence="1 2">RM3267</strain>
    </source>
</reference>
<evidence type="ECO:0000313" key="2">
    <source>
        <dbReference type="Proteomes" id="UP000003082"/>
    </source>
</evidence>
<sequence length="38" mass="4485">MALNFSLIYRLNLREVSTAQFERPTRRLGPAFQNAFKK</sequence>
<keyword evidence="2" id="KW-1185">Reference proteome</keyword>
<proteinExistence type="predicted"/>
<comment type="caution">
    <text evidence="1">The sequence shown here is derived from an EMBL/GenBank/DDBJ whole genome shotgun (WGS) entry which is preliminary data.</text>
</comment>
<dbReference type="AlphaFoldDB" id="B9D445"/>
<organism evidence="1 2">
    <name type="scientific">Campylobacter rectus RM3267</name>
    <dbReference type="NCBI Taxonomy" id="553218"/>
    <lineage>
        <taxon>Bacteria</taxon>
        <taxon>Pseudomonadati</taxon>
        <taxon>Campylobacterota</taxon>
        <taxon>Epsilonproteobacteria</taxon>
        <taxon>Campylobacterales</taxon>
        <taxon>Campylobacteraceae</taxon>
        <taxon>Campylobacter</taxon>
    </lineage>
</organism>
<accession>B9D445</accession>
<gene>
    <name evidence="1" type="ORF">CAMRE0001_2617</name>
</gene>